<keyword evidence="2" id="KW-1003">Cell membrane</keyword>
<dbReference type="RefSeq" id="WP_276653959.1">
    <property type="nucleotide sequence ID" value="NZ_DOOG01000130.1"/>
</dbReference>
<evidence type="ECO:0000256" key="4">
    <source>
        <dbReference type="ARBA" id="ARBA00022989"/>
    </source>
</evidence>
<evidence type="ECO:0000256" key="5">
    <source>
        <dbReference type="ARBA" id="ARBA00023136"/>
    </source>
</evidence>
<dbReference type="EMBL" id="DOOG01000130">
    <property type="protein sequence ID" value="HBU99284.1"/>
    <property type="molecule type" value="Genomic_DNA"/>
</dbReference>
<evidence type="ECO:0008006" key="9">
    <source>
        <dbReference type="Google" id="ProtNLM"/>
    </source>
</evidence>
<sequence>MQATARNHLLEDAFWLLGGNVINAGCQLVTTLLLASILPASSWGGIAVIISYALIMETLFSTKNWQLVSSHAYPHLDTAPKRFSAHFGALFTTELTSNLLATILALTLLPMAMTMMNLPDSWYLAGSIYSISILFRFSGSAGAILRLSNKYLWQSIHASSLGATRLLAVTLVLPQTHSPTIILTCLAIIESIWHIGLTVAATAILKQKGVEIRDLMRNTWKRLQHQDWKLVATSHCTNLSKVATRELDVLFVSAFSSPEIAGVVKVYKSILRALLILSDPLANAAFPRFINFQKSKDPLGKITNLLRKLILLGTTISTAALSVLTLLIYAFWEDYTPLPSPLGSGYFLGYAIGIWIAVGLFCFPPANLALKRYSFALRLNIGLAATYLVALTFLTPLFGAAGAGWTFAVIQVLWAIGYLVSFKQLSAKTIP</sequence>
<dbReference type="PANTHER" id="PTHR30250">
    <property type="entry name" value="PST FAMILY PREDICTED COLANIC ACID TRANSPORTER"/>
    <property type="match status" value="1"/>
</dbReference>
<evidence type="ECO:0000313" key="7">
    <source>
        <dbReference type="EMBL" id="HBU99284.1"/>
    </source>
</evidence>
<keyword evidence="5 6" id="KW-0472">Membrane</keyword>
<protein>
    <recommendedName>
        <fullName evidence="9">Polysaccharide biosynthesis protein C-terminal domain-containing protein</fullName>
    </recommendedName>
</protein>
<feature type="transmembrane region" description="Helical" evidence="6">
    <location>
        <begin position="309"/>
        <end position="332"/>
    </location>
</feature>
<dbReference type="PANTHER" id="PTHR30250:SF11">
    <property type="entry name" value="O-ANTIGEN TRANSPORTER-RELATED"/>
    <property type="match status" value="1"/>
</dbReference>
<gene>
    <name evidence="7" type="ORF">DEF21_15480</name>
</gene>
<feature type="transmembrane region" description="Helical" evidence="6">
    <location>
        <begin position="121"/>
        <end position="139"/>
    </location>
</feature>
<feature type="transmembrane region" description="Helical" evidence="6">
    <location>
        <begin position="400"/>
        <end position="420"/>
    </location>
</feature>
<comment type="caution">
    <text evidence="7">The sequence shown here is derived from an EMBL/GenBank/DDBJ whole genome shotgun (WGS) entry which is preliminary data.</text>
</comment>
<dbReference type="InterPro" id="IPR002797">
    <property type="entry name" value="Polysacc_synth"/>
</dbReference>
<feature type="transmembrane region" description="Helical" evidence="6">
    <location>
        <begin position="180"/>
        <end position="205"/>
    </location>
</feature>
<accession>A0A358HWU6</accession>
<feature type="transmembrane region" description="Helical" evidence="6">
    <location>
        <begin position="375"/>
        <end position="394"/>
    </location>
</feature>
<feature type="transmembrane region" description="Helical" evidence="6">
    <location>
        <begin position="83"/>
        <end position="109"/>
    </location>
</feature>
<keyword evidence="4 6" id="KW-1133">Transmembrane helix</keyword>
<feature type="transmembrane region" description="Helical" evidence="6">
    <location>
        <begin position="344"/>
        <end position="363"/>
    </location>
</feature>
<evidence type="ECO:0000313" key="8">
    <source>
        <dbReference type="Proteomes" id="UP000264753"/>
    </source>
</evidence>
<evidence type="ECO:0000256" key="3">
    <source>
        <dbReference type="ARBA" id="ARBA00022692"/>
    </source>
</evidence>
<comment type="subcellular location">
    <subcellularLocation>
        <location evidence="1">Cell membrane</location>
        <topology evidence="1">Multi-pass membrane protein</topology>
    </subcellularLocation>
</comment>
<feature type="transmembrane region" description="Helical" evidence="6">
    <location>
        <begin position="43"/>
        <end position="62"/>
    </location>
</feature>
<evidence type="ECO:0000256" key="2">
    <source>
        <dbReference type="ARBA" id="ARBA00022475"/>
    </source>
</evidence>
<organism evidence="7 8">
    <name type="scientific">Thalassospira lucentensis</name>
    <dbReference type="NCBI Taxonomy" id="168935"/>
    <lineage>
        <taxon>Bacteria</taxon>
        <taxon>Pseudomonadati</taxon>
        <taxon>Pseudomonadota</taxon>
        <taxon>Alphaproteobacteria</taxon>
        <taxon>Rhodospirillales</taxon>
        <taxon>Thalassospiraceae</taxon>
        <taxon>Thalassospira</taxon>
    </lineage>
</organism>
<keyword evidence="3 6" id="KW-0812">Transmembrane</keyword>
<dbReference type="InterPro" id="IPR050833">
    <property type="entry name" value="Poly_Biosynth_Transport"/>
</dbReference>
<dbReference type="Pfam" id="PF01943">
    <property type="entry name" value="Polysacc_synt"/>
    <property type="match status" value="1"/>
</dbReference>
<reference evidence="7 8" key="1">
    <citation type="journal article" date="2018" name="Nat. Biotechnol.">
        <title>A standardized bacterial taxonomy based on genome phylogeny substantially revises the tree of life.</title>
        <authorList>
            <person name="Parks D.H."/>
            <person name="Chuvochina M."/>
            <person name="Waite D.W."/>
            <person name="Rinke C."/>
            <person name="Skarshewski A."/>
            <person name="Chaumeil P.A."/>
            <person name="Hugenholtz P."/>
        </authorList>
    </citation>
    <scope>NUCLEOTIDE SEQUENCE [LARGE SCALE GENOMIC DNA]</scope>
    <source>
        <strain evidence="7">UBA8707</strain>
    </source>
</reference>
<evidence type="ECO:0000256" key="6">
    <source>
        <dbReference type="SAM" id="Phobius"/>
    </source>
</evidence>
<dbReference type="GO" id="GO:0005886">
    <property type="term" value="C:plasma membrane"/>
    <property type="evidence" value="ECO:0007669"/>
    <property type="project" value="UniProtKB-SubCell"/>
</dbReference>
<dbReference type="AlphaFoldDB" id="A0A358HWU6"/>
<evidence type="ECO:0000256" key="1">
    <source>
        <dbReference type="ARBA" id="ARBA00004651"/>
    </source>
</evidence>
<name>A0A358HWU6_9PROT</name>
<proteinExistence type="predicted"/>
<dbReference type="Proteomes" id="UP000264753">
    <property type="component" value="Unassembled WGS sequence"/>
</dbReference>